<feature type="transmembrane region" description="Helical" evidence="5">
    <location>
        <begin position="178"/>
        <end position="198"/>
    </location>
</feature>
<evidence type="ECO:0000256" key="1">
    <source>
        <dbReference type="ARBA" id="ARBA00004370"/>
    </source>
</evidence>
<dbReference type="GO" id="GO:0016020">
    <property type="term" value="C:membrane"/>
    <property type="evidence" value="ECO:0007669"/>
    <property type="project" value="UniProtKB-SubCell"/>
</dbReference>
<accession>A0A815IQW1</accession>
<gene>
    <name evidence="7" type="ORF">JXQ802_LOCUS33210</name>
</gene>
<dbReference type="AlphaFoldDB" id="A0A815IQW1"/>
<proteinExistence type="predicted"/>
<dbReference type="EMBL" id="CAJNOL010001505">
    <property type="protein sequence ID" value="CAF1372160.1"/>
    <property type="molecule type" value="Genomic_DNA"/>
</dbReference>
<keyword evidence="2 5" id="KW-0812">Transmembrane</keyword>
<evidence type="ECO:0000313" key="7">
    <source>
        <dbReference type="EMBL" id="CAF1372160.1"/>
    </source>
</evidence>
<dbReference type="Proteomes" id="UP000663870">
    <property type="component" value="Unassembled WGS sequence"/>
</dbReference>
<evidence type="ECO:0000256" key="3">
    <source>
        <dbReference type="ARBA" id="ARBA00022989"/>
    </source>
</evidence>
<feature type="domain" description="G-protein coupled receptors family 1 profile" evidence="6">
    <location>
        <begin position="65"/>
        <end position="258"/>
    </location>
</feature>
<name>A0A815IQW1_9BILA</name>
<feature type="transmembrane region" description="Helical" evidence="5">
    <location>
        <begin position="102"/>
        <end position="126"/>
    </location>
</feature>
<protein>
    <recommendedName>
        <fullName evidence="6">G-protein coupled receptors family 1 profile domain-containing protein</fullName>
    </recommendedName>
</protein>
<evidence type="ECO:0000256" key="5">
    <source>
        <dbReference type="SAM" id="Phobius"/>
    </source>
</evidence>
<reference evidence="7" key="1">
    <citation type="submission" date="2021-02" db="EMBL/GenBank/DDBJ databases">
        <authorList>
            <person name="Nowell W R."/>
        </authorList>
    </citation>
    <scope>NUCLEOTIDE SEQUENCE</scope>
</reference>
<evidence type="ECO:0000313" key="8">
    <source>
        <dbReference type="Proteomes" id="UP000663870"/>
    </source>
</evidence>
<feature type="transmembrane region" description="Helical" evidence="5">
    <location>
        <begin position="69"/>
        <end position="90"/>
    </location>
</feature>
<comment type="caution">
    <text evidence="7">The sequence shown here is derived from an EMBL/GenBank/DDBJ whole genome shotgun (WGS) entry which is preliminary data.</text>
</comment>
<dbReference type="InterPro" id="IPR017452">
    <property type="entry name" value="GPCR_Rhodpsn_7TM"/>
</dbReference>
<keyword evidence="3 5" id="KW-1133">Transmembrane helix</keyword>
<feature type="transmembrane region" description="Helical" evidence="5">
    <location>
        <begin position="234"/>
        <end position="255"/>
    </location>
</feature>
<evidence type="ECO:0000259" key="6">
    <source>
        <dbReference type="PROSITE" id="PS50262"/>
    </source>
</evidence>
<organism evidence="7 8">
    <name type="scientific">Rotaria sordida</name>
    <dbReference type="NCBI Taxonomy" id="392033"/>
    <lineage>
        <taxon>Eukaryota</taxon>
        <taxon>Metazoa</taxon>
        <taxon>Spiralia</taxon>
        <taxon>Gnathifera</taxon>
        <taxon>Rotifera</taxon>
        <taxon>Eurotatoria</taxon>
        <taxon>Bdelloidea</taxon>
        <taxon>Philodinida</taxon>
        <taxon>Philodinidae</taxon>
        <taxon>Rotaria</taxon>
    </lineage>
</organism>
<keyword evidence="4 5" id="KW-0472">Membrane</keyword>
<dbReference type="PROSITE" id="PS50262">
    <property type="entry name" value="G_PROTEIN_RECEP_F1_2"/>
    <property type="match status" value="1"/>
</dbReference>
<sequence>MSTTASTKISSTISITTSTTTSTTAPTTIFSDDAIFHIITKFLNGTKLYKHQETDLIEPENYPARNIHIIIWIFTIITYVLAIPIAIRLIRTKAYLNIIDYFSFHIILCSFIAWIPSLIFILYNWFQIFTLRLCRLHYVILSTNLTVPFFFILYMILERFLYAHPSYKQKFTHFSNMFYIHLYAIFTWLFIMLIYALASPFTQRDTISKISQYTTKYCPYSYSKLSAISTARSIIYFCLFVPSIILIGFVLRYFYLMRGTNQISPIQKLWTIRVTSLLSSILRSTYYLVQLIVIACTDPYWLEILFERCICLCCTLTGRRRKPTTPVAISTETEIHNLPYSSSQGHYSLVDDTVNDEFDEATHGPEPTLRVIV</sequence>
<evidence type="ECO:0000256" key="2">
    <source>
        <dbReference type="ARBA" id="ARBA00022692"/>
    </source>
</evidence>
<comment type="subcellular location">
    <subcellularLocation>
        <location evidence="1">Membrane</location>
    </subcellularLocation>
</comment>
<evidence type="ECO:0000256" key="4">
    <source>
        <dbReference type="ARBA" id="ARBA00023136"/>
    </source>
</evidence>
<keyword evidence="8" id="KW-1185">Reference proteome</keyword>
<feature type="transmembrane region" description="Helical" evidence="5">
    <location>
        <begin position="138"/>
        <end position="157"/>
    </location>
</feature>